<dbReference type="GO" id="GO:0033494">
    <property type="term" value="P:ferulate metabolic process"/>
    <property type="evidence" value="ECO:0007669"/>
    <property type="project" value="TreeGrafter"/>
</dbReference>
<dbReference type="SUPFAM" id="SSF143968">
    <property type="entry name" value="UbiD C-terminal domain-like"/>
    <property type="match status" value="1"/>
</dbReference>
<dbReference type="PANTHER" id="PTHR30108:SF17">
    <property type="entry name" value="FERULIC ACID DECARBOXYLASE 1"/>
    <property type="match status" value="1"/>
</dbReference>
<dbReference type="InterPro" id="IPR049381">
    <property type="entry name" value="UbiD-like_C"/>
</dbReference>
<evidence type="ECO:0000313" key="3">
    <source>
        <dbReference type="EMBL" id="GAA5051852.1"/>
    </source>
</evidence>
<gene>
    <name evidence="3" type="ORF">GCM10025751_27490</name>
</gene>
<dbReference type="GO" id="GO:0046281">
    <property type="term" value="P:cinnamic acid catabolic process"/>
    <property type="evidence" value="ECO:0007669"/>
    <property type="project" value="TreeGrafter"/>
</dbReference>
<dbReference type="Proteomes" id="UP001501729">
    <property type="component" value="Unassembled WGS sequence"/>
</dbReference>
<dbReference type="AlphaFoldDB" id="A0AAV3UII4"/>
<proteinExistence type="predicted"/>
<accession>A0AAV3UII4</accession>
<organism evidence="3 4">
    <name type="scientific">Haladaptatus pallidirubidus</name>
    <dbReference type="NCBI Taxonomy" id="1008152"/>
    <lineage>
        <taxon>Archaea</taxon>
        <taxon>Methanobacteriati</taxon>
        <taxon>Methanobacteriota</taxon>
        <taxon>Stenosarchaea group</taxon>
        <taxon>Halobacteria</taxon>
        <taxon>Halobacteriales</taxon>
        <taxon>Haladaptataceae</taxon>
        <taxon>Haladaptatus</taxon>
    </lineage>
</organism>
<evidence type="ECO:0000259" key="1">
    <source>
        <dbReference type="Pfam" id="PF20695"/>
    </source>
</evidence>
<protein>
    <recommendedName>
        <fullName evidence="5">4-hydroxy-3-polyprenylbenzoate decarboxylase</fullName>
    </recommendedName>
</protein>
<dbReference type="GO" id="GO:0016831">
    <property type="term" value="F:carboxy-lyase activity"/>
    <property type="evidence" value="ECO:0007669"/>
    <property type="project" value="InterPro"/>
</dbReference>
<comment type="caution">
    <text evidence="3">The sequence shown here is derived from an EMBL/GenBank/DDBJ whole genome shotgun (WGS) entry which is preliminary data.</text>
</comment>
<dbReference type="RefSeq" id="WP_227777350.1">
    <property type="nucleotide sequence ID" value="NZ_BAABKX010000009.1"/>
</dbReference>
<dbReference type="Gene3D" id="3.40.1670.10">
    <property type="entry name" value="UbiD C-terminal domain-like"/>
    <property type="match status" value="1"/>
</dbReference>
<keyword evidence="4" id="KW-1185">Reference proteome</keyword>
<evidence type="ECO:0000313" key="4">
    <source>
        <dbReference type="Proteomes" id="UP001501729"/>
    </source>
</evidence>
<dbReference type="GeneID" id="68615465"/>
<dbReference type="Pfam" id="PF20695">
    <property type="entry name" value="UbiD_N"/>
    <property type="match status" value="1"/>
</dbReference>
<dbReference type="Gene3D" id="1.20.5.4570">
    <property type="match status" value="1"/>
</dbReference>
<evidence type="ECO:0008006" key="5">
    <source>
        <dbReference type="Google" id="ProtNLM"/>
    </source>
</evidence>
<name>A0AAV3UII4_9EURY</name>
<dbReference type="SUPFAM" id="SSF50475">
    <property type="entry name" value="FMN-binding split barrel"/>
    <property type="match status" value="1"/>
</dbReference>
<dbReference type="InterPro" id="IPR049383">
    <property type="entry name" value="UbiD-like_N"/>
</dbReference>
<feature type="domain" description="3-octaprenyl-4-hydroxybenzoate carboxy-lyase-like C-terminal" evidence="2">
    <location>
        <begin position="293"/>
        <end position="416"/>
    </location>
</feature>
<dbReference type="PANTHER" id="PTHR30108">
    <property type="entry name" value="3-OCTAPRENYL-4-HYDROXYBENZOATE CARBOXY-LYASE-RELATED"/>
    <property type="match status" value="1"/>
</dbReference>
<dbReference type="Pfam" id="PF20696">
    <property type="entry name" value="UbiD_C"/>
    <property type="match status" value="1"/>
</dbReference>
<reference evidence="3 4" key="1">
    <citation type="journal article" date="2019" name="Int. J. Syst. Evol. Microbiol.">
        <title>The Global Catalogue of Microorganisms (GCM) 10K type strain sequencing project: providing services to taxonomists for standard genome sequencing and annotation.</title>
        <authorList>
            <consortium name="The Broad Institute Genomics Platform"/>
            <consortium name="The Broad Institute Genome Sequencing Center for Infectious Disease"/>
            <person name="Wu L."/>
            <person name="Ma J."/>
        </authorList>
    </citation>
    <scope>NUCLEOTIDE SEQUENCE [LARGE SCALE GENOMIC DNA]</scope>
    <source>
        <strain evidence="3 4">JCM 17504</strain>
    </source>
</reference>
<feature type="domain" description="3-octaprenyl-4-hydroxybenzoate carboxy-lyase-like N-terminal" evidence="1">
    <location>
        <begin position="7"/>
        <end position="93"/>
    </location>
</feature>
<dbReference type="GO" id="GO:0005737">
    <property type="term" value="C:cytoplasm"/>
    <property type="evidence" value="ECO:0007669"/>
    <property type="project" value="TreeGrafter"/>
</dbReference>
<dbReference type="InterPro" id="IPR002830">
    <property type="entry name" value="UbiD"/>
</dbReference>
<sequence>MNVRNLISMLEAEDDLLHIEQSVHWANQAPAIGAEAAKENGSAVLFEEVPGKTRLMSGVYGGPDQMLPRNRTPWSRLAMGVGLDNDIPYDQFAHWLTKTPTNNSLPDTESLKAKSVDVDLYSLGLPTLSDEAPTITLGLCAVTIDEKTEWAPIHACVESHDSLIASIPAALEKQLPHGTDVTIALGVPTACLIAAKLSWMGETKTGNTLEMARAYSDIAFADEHGDLIPASAEGVISGTVGEITDHQLRPREGWEKAIETTTLKIRVTDLALREKAILPFSPLGAPLADDIHLASIVESVRLLRRLNNYWGVSPVEWIHLPAETHLGMCLVATEILYAGFEWQLANTLFAFSRLFDKVLILDEDTPPGNLARAFDDMWIKAHPSHDWEFSEPQAPAATATAYRSDGTTGSRLFIDATWDPRWDDEFIAPRVDFESSYPEDIRAFVLDTWDEMGFSTDPGGQ</sequence>
<evidence type="ECO:0000259" key="2">
    <source>
        <dbReference type="Pfam" id="PF20696"/>
    </source>
</evidence>
<dbReference type="EMBL" id="BAABKX010000009">
    <property type="protein sequence ID" value="GAA5051852.1"/>
    <property type="molecule type" value="Genomic_DNA"/>
</dbReference>